<comment type="similarity">
    <text evidence="1 7 8">Belongs to the ferrochelatase family.</text>
</comment>
<evidence type="ECO:0000313" key="10">
    <source>
        <dbReference type="Proteomes" id="UP001204142"/>
    </source>
</evidence>
<keyword evidence="3 7" id="KW-0350">Heme biosynthesis</keyword>
<dbReference type="Proteomes" id="UP001204142">
    <property type="component" value="Unassembled WGS sequence"/>
</dbReference>
<dbReference type="InterPro" id="IPR001015">
    <property type="entry name" value="Ferrochelatase"/>
</dbReference>
<comment type="function">
    <text evidence="7 8">Catalyzes the ferrous insertion into protoporphyrin IX.</text>
</comment>
<proteinExistence type="inferred from homology"/>
<comment type="caution">
    <text evidence="9">The sequence shown here is derived from an EMBL/GenBank/DDBJ whole genome shotgun (WGS) entry which is preliminary data.</text>
</comment>
<keyword evidence="4 7" id="KW-0456">Lyase</keyword>
<keyword evidence="7 8" id="KW-0963">Cytoplasm</keyword>
<evidence type="ECO:0000256" key="4">
    <source>
        <dbReference type="ARBA" id="ARBA00023239"/>
    </source>
</evidence>
<dbReference type="Pfam" id="PF00762">
    <property type="entry name" value="Ferrochelatase"/>
    <property type="match status" value="1"/>
</dbReference>
<feature type="binding site" evidence="7">
    <location>
        <position position="293"/>
    </location>
    <ligand>
        <name>Fe(2+)</name>
        <dbReference type="ChEBI" id="CHEBI:29033"/>
    </ligand>
</feature>
<reference evidence="9 10" key="1">
    <citation type="submission" date="2022-07" db="EMBL/GenBank/DDBJ databases">
        <authorList>
            <person name="Xamxidin M."/>
            <person name="Wu M."/>
        </authorList>
    </citation>
    <scope>NUCLEOTIDE SEQUENCE [LARGE SCALE GENOMIC DNA]</scope>
    <source>
        <strain evidence="9 10">NBRC 111650</strain>
    </source>
</reference>
<dbReference type="HAMAP" id="MF_00323">
    <property type="entry name" value="Ferrochelatase"/>
    <property type="match status" value="1"/>
</dbReference>
<name>A0ABT1WFN3_9BURK</name>
<evidence type="ECO:0000256" key="6">
    <source>
        <dbReference type="ARBA" id="ARBA00024536"/>
    </source>
</evidence>
<comment type="subcellular location">
    <subcellularLocation>
        <location evidence="7 8">Cytoplasm</location>
    </subcellularLocation>
</comment>
<dbReference type="SUPFAM" id="SSF53800">
    <property type="entry name" value="Chelatase"/>
    <property type="match status" value="1"/>
</dbReference>
<evidence type="ECO:0000256" key="8">
    <source>
        <dbReference type="RuleBase" id="RU000607"/>
    </source>
</evidence>
<dbReference type="InterPro" id="IPR019772">
    <property type="entry name" value="Ferrochelatase_AS"/>
</dbReference>
<dbReference type="RefSeq" id="WP_256764096.1">
    <property type="nucleotide sequence ID" value="NZ_JANIGO010000002.1"/>
</dbReference>
<comment type="catalytic activity">
    <reaction evidence="7 8">
        <text>heme b + 2 H(+) = protoporphyrin IX + Fe(2+)</text>
        <dbReference type="Rhea" id="RHEA:22584"/>
        <dbReference type="ChEBI" id="CHEBI:15378"/>
        <dbReference type="ChEBI" id="CHEBI:29033"/>
        <dbReference type="ChEBI" id="CHEBI:57306"/>
        <dbReference type="ChEBI" id="CHEBI:60344"/>
        <dbReference type="EC" id="4.98.1.1"/>
    </reaction>
</comment>
<keyword evidence="2 7" id="KW-0408">Iron</keyword>
<dbReference type="NCBIfam" id="TIGR00109">
    <property type="entry name" value="hemH"/>
    <property type="match status" value="1"/>
</dbReference>
<evidence type="ECO:0000313" key="9">
    <source>
        <dbReference type="EMBL" id="MCQ8896328.1"/>
    </source>
</evidence>
<organism evidence="9 10">
    <name type="scientific">Limnobacter humi</name>
    <dbReference type="NCBI Taxonomy" id="1778671"/>
    <lineage>
        <taxon>Bacteria</taxon>
        <taxon>Pseudomonadati</taxon>
        <taxon>Pseudomonadota</taxon>
        <taxon>Betaproteobacteria</taxon>
        <taxon>Burkholderiales</taxon>
        <taxon>Burkholderiaceae</taxon>
        <taxon>Limnobacter</taxon>
    </lineage>
</organism>
<keyword evidence="5 7" id="KW-0627">Porphyrin biosynthesis</keyword>
<protein>
    <recommendedName>
        <fullName evidence="7 8">Ferrochelatase</fullName>
        <ecNumber evidence="7 8">4.98.1.1</ecNumber>
    </recommendedName>
    <alternativeName>
        <fullName evidence="7">Heme synthase</fullName>
    </alternativeName>
    <alternativeName>
        <fullName evidence="7">Protoheme ferro-lyase</fullName>
    </alternativeName>
</protein>
<dbReference type="CDD" id="cd03411">
    <property type="entry name" value="Ferrochelatase_N"/>
    <property type="match status" value="1"/>
</dbReference>
<comment type="pathway">
    <text evidence="7 8">Porphyrin-containing compound metabolism; protoheme biosynthesis; protoheme from protoporphyrin-IX: step 1/1.</text>
</comment>
<dbReference type="Gene3D" id="3.40.50.1400">
    <property type="match status" value="2"/>
</dbReference>
<dbReference type="CDD" id="cd00419">
    <property type="entry name" value="Ferrochelatase_C"/>
    <property type="match status" value="1"/>
</dbReference>
<dbReference type="InterPro" id="IPR033644">
    <property type="entry name" value="Ferrochelatase_C"/>
</dbReference>
<evidence type="ECO:0000256" key="2">
    <source>
        <dbReference type="ARBA" id="ARBA00023004"/>
    </source>
</evidence>
<dbReference type="GO" id="GO:0016829">
    <property type="term" value="F:lyase activity"/>
    <property type="evidence" value="ECO:0007669"/>
    <property type="project" value="UniProtKB-KW"/>
</dbReference>
<accession>A0ABT1WFN3</accession>
<comment type="catalytic activity">
    <reaction evidence="6">
        <text>Fe-coproporphyrin III + 2 H(+) = coproporphyrin III + Fe(2+)</text>
        <dbReference type="Rhea" id="RHEA:49572"/>
        <dbReference type="ChEBI" id="CHEBI:15378"/>
        <dbReference type="ChEBI" id="CHEBI:29033"/>
        <dbReference type="ChEBI" id="CHEBI:68438"/>
        <dbReference type="ChEBI" id="CHEBI:131725"/>
        <dbReference type="EC" id="4.99.1.9"/>
    </reaction>
    <physiologicalReaction direction="right-to-left" evidence="6">
        <dbReference type="Rhea" id="RHEA:49574"/>
    </physiologicalReaction>
</comment>
<dbReference type="EMBL" id="JANIGO010000002">
    <property type="protein sequence ID" value="MCQ8896328.1"/>
    <property type="molecule type" value="Genomic_DNA"/>
</dbReference>
<evidence type="ECO:0000256" key="1">
    <source>
        <dbReference type="ARBA" id="ARBA00007718"/>
    </source>
</evidence>
<sequence length="373" mass="41654">MRTEAPFRHGTPQKTAVLLVNLGTPDAPDTPSLRRYLREFLSDPRVVEIPRLVWWMILNLFILPFRPKKSAAKYATVWTEAGSPLLAIGHQQVARVCEGFKDRRWEVKVELAMRYGNPSVASKMDELRAAGYDRVLVFPLYPQYAAATTASVMDAVFQWAAPVRNLPELRFVKHYHDHPAYIHALADSVLTHWRAKGRPNFDGGDVLLMSFHGVPEFALLKGDPYHCECHKTGRLLAEALGLEKSNYRVTFQSRFGKAKWLEPYTDATLKALGQAGTKRIDVICPGFLADCLETLEEINQEGREDFLHAGGGEFHYIACLNDSDGAAAMLTEIVAQHLQGWPVDMGYEDAMAAELAASRRLALAMGARDGQST</sequence>
<evidence type="ECO:0000256" key="5">
    <source>
        <dbReference type="ARBA" id="ARBA00023244"/>
    </source>
</evidence>
<dbReference type="PANTHER" id="PTHR11108">
    <property type="entry name" value="FERROCHELATASE"/>
    <property type="match status" value="1"/>
</dbReference>
<dbReference type="PANTHER" id="PTHR11108:SF1">
    <property type="entry name" value="FERROCHELATASE, MITOCHONDRIAL"/>
    <property type="match status" value="1"/>
</dbReference>
<dbReference type="PROSITE" id="PS00534">
    <property type="entry name" value="FERROCHELATASE"/>
    <property type="match status" value="1"/>
</dbReference>
<evidence type="ECO:0000256" key="7">
    <source>
        <dbReference type="HAMAP-Rule" id="MF_00323"/>
    </source>
</evidence>
<keyword evidence="10" id="KW-1185">Reference proteome</keyword>
<dbReference type="EC" id="4.98.1.1" evidence="7 8"/>
<gene>
    <name evidence="7 9" type="primary">hemH</name>
    <name evidence="9" type="ORF">NQT62_07760</name>
</gene>
<dbReference type="InterPro" id="IPR033659">
    <property type="entry name" value="Ferrochelatase_N"/>
</dbReference>
<evidence type="ECO:0000256" key="3">
    <source>
        <dbReference type="ARBA" id="ARBA00023133"/>
    </source>
</evidence>
<feature type="binding site" evidence="7">
    <location>
        <position position="212"/>
    </location>
    <ligand>
        <name>Fe(2+)</name>
        <dbReference type="ChEBI" id="CHEBI:29033"/>
    </ligand>
</feature>
<keyword evidence="7" id="KW-0479">Metal-binding</keyword>